<dbReference type="EMBL" id="CM045771">
    <property type="protein sequence ID" value="KAI7987288.1"/>
    <property type="molecule type" value="Genomic_DNA"/>
</dbReference>
<gene>
    <name evidence="1" type="ORF">LOK49_LG13G02374</name>
</gene>
<accession>A0ACC0FFF0</accession>
<dbReference type="Proteomes" id="UP001060215">
    <property type="component" value="Chromosome 14"/>
</dbReference>
<organism evidence="1 2">
    <name type="scientific">Camellia lanceoleosa</name>
    <dbReference type="NCBI Taxonomy" id="1840588"/>
    <lineage>
        <taxon>Eukaryota</taxon>
        <taxon>Viridiplantae</taxon>
        <taxon>Streptophyta</taxon>
        <taxon>Embryophyta</taxon>
        <taxon>Tracheophyta</taxon>
        <taxon>Spermatophyta</taxon>
        <taxon>Magnoliopsida</taxon>
        <taxon>eudicotyledons</taxon>
        <taxon>Gunneridae</taxon>
        <taxon>Pentapetalae</taxon>
        <taxon>asterids</taxon>
        <taxon>Ericales</taxon>
        <taxon>Theaceae</taxon>
        <taxon>Camellia</taxon>
    </lineage>
</organism>
<protein>
    <submittedName>
        <fullName evidence="1">Uncharacterized protein</fullName>
    </submittedName>
</protein>
<name>A0ACC0FFF0_9ERIC</name>
<proteinExistence type="predicted"/>
<comment type="caution">
    <text evidence="1">The sequence shown here is derived from an EMBL/GenBank/DDBJ whole genome shotgun (WGS) entry which is preliminary data.</text>
</comment>
<evidence type="ECO:0000313" key="2">
    <source>
        <dbReference type="Proteomes" id="UP001060215"/>
    </source>
</evidence>
<keyword evidence="2" id="KW-1185">Reference proteome</keyword>
<sequence>MANAIEREITTLQLKEKKLVTEIKRTAKTGNEATTKISACQLINLRQQITKLQACLQQMSPAKQTEEETEELTNQVLDEIGVDVASLLSVSPKGRIVGKTTEDANRMKRKRKTFKAPCIIDEALRVWASPSLPRTMDGPSSSSVSRMKRKKKTFKAPCTIDEALRVRASPSLPRTMDGPSSSSVSSPHTISTTLTRRGRGFARGIKEWGTGTKIQVKFDDKFQPVEDDGKKLKGQLGLIVCIESHLHISVGM</sequence>
<reference evidence="1 2" key="1">
    <citation type="journal article" date="2022" name="Plant J.">
        <title>Chromosome-level genome of Camellia lanceoleosa provides a valuable resource for understanding genome evolution and self-incompatibility.</title>
        <authorList>
            <person name="Gong W."/>
            <person name="Xiao S."/>
            <person name="Wang L."/>
            <person name="Liao Z."/>
            <person name="Chang Y."/>
            <person name="Mo W."/>
            <person name="Hu G."/>
            <person name="Li W."/>
            <person name="Zhao G."/>
            <person name="Zhu H."/>
            <person name="Hu X."/>
            <person name="Ji K."/>
            <person name="Xiang X."/>
            <person name="Song Q."/>
            <person name="Yuan D."/>
            <person name="Jin S."/>
            <person name="Zhang L."/>
        </authorList>
    </citation>
    <scope>NUCLEOTIDE SEQUENCE [LARGE SCALE GENOMIC DNA]</scope>
    <source>
        <strain evidence="1">SQ_2022a</strain>
    </source>
</reference>
<evidence type="ECO:0000313" key="1">
    <source>
        <dbReference type="EMBL" id="KAI7987288.1"/>
    </source>
</evidence>